<accession>A0A3M9M2Z2</accession>
<dbReference type="Proteomes" id="UP000271678">
    <property type="component" value="Unassembled WGS sequence"/>
</dbReference>
<dbReference type="InterPro" id="IPR014940">
    <property type="entry name" value="BAAT_C"/>
</dbReference>
<organism evidence="2 3">
    <name type="scientific">Flexivirga caeni</name>
    <dbReference type="NCBI Taxonomy" id="2294115"/>
    <lineage>
        <taxon>Bacteria</taxon>
        <taxon>Bacillati</taxon>
        <taxon>Actinomycetota</taxon>
        <taxon>Actinomycetes</taxon>
        <taxon>Micrococcales</taxon>
        <taxon>Dermacoccaceae</taxon>
        <taxon>Flexivirga</taxon>
    </lineage>
</organism>
<protein>
    <submittedName>
        <fullName evidence="2">Acyl-CoA thioesterase</fullName>
    </submittedName>
</protein>
<proteinExistence type="predicted"/>
<dbReference type="AlphaFoldDB" id="A0A3M9M2Z2"/>
<gene>
    <name evidence="2" type="ORF">EFY87_15805</name>
</gene>
<dbReference type="Pfam" id="PF08840">
    <property type="entry name" value="BAAT_C"/>
    <property type="match status" value="1"/>
</dbReference>
<evidence type="ECO:0000313" key="2">
    <source>
        <dbReference type="EMBL" id="RNI19886.1"/>
    </source>
</evidence>
<evidence type="ECO:0000259" key="1">
    <source>
        <dbReference type="Pfam" id="PF08840"/>
    </source>
</evidence>
<comment type="caution">
    <text evidence="2">The sequence shown here is derived from an EMBL/GenBank/DDBJ whole genome shotgun (WGS) entry which is preliminary data.</text>
</comment>
<evidence type="ECO:0000313" key="3">
    <source>
        <dbReference type="Proteomes" id="UP000271678"/>
    </source>
</evidence>
<dbReference type="SUPFAM" id="SSF53474">
    <property type="entry name" value="alpha/beta-Hydrolases"/>
    <property type="match status" value="1"/>
</dbReference>
<dbReference type="EMBL" id="RJJQ01000018">
    <property type="protein sequence ID" value="RNI19886.1"/>
    <property type="molecule type" value="Genomic_DNA"/>
</dbReference>
<dbReference type="Gene3D" id="3.40.50.1820">
    <property type="entry name" value="alpha/beta hydrolase"/>
    <property type="match status" value="1"/>
</dbReference>
<dbReference type="InterPro" id="IPR029058">
    <property type="entry name" value="AB_hydrolase_fold"/>
</dbReference>
<sequence length="232" mass="24855">MFAAHGALAMSIRWFGGPGQPEGPRLVPLETFIAALDRLAPECDRLVIAGTSFGAEAALLVASYDEKVDGCIGFAPTPVAWSYIDPDGSQVSHWSYGGRPVPAIPFDLSWEPDADPPAYVDFYRQSLRVADAAVVARAAIAVERIGEVLVVAGGDDQVWPSVDFARQIVSRREQHGLPTDAVTLSEAGHRTVLPGEQVVAAGGTFQRGGTDETNRALGRLAWPSIRRILRLP</sequence>
<keyword evidence="3" id="KW-1185">Reference proteome</keyword>
<reference evidence="2 3" key="1">
    <citation type="submission" date="2018-11" db="EMBL/GenBank/DDBJ databases">
        <title>Draft genome of Simplicispira Flexivirga sp. BO-16.</title>
        <authorList>
            <person name="Im W.T."/>
        </authorList>
    </citation>
    <scope>NUCLEOTIDE SEQUENCE [LARGE SCALE GENOMIC DNA]</scope>
    <source>
        <strain evidence="2 3">BO-16</strain>
    </source>
</reference>
<name>A0A3M9M2Z2_9MICO</name>
<feature type="domain" description="BAAT/Acyl-CoA thioester hydrolase C-terminal" evidence="1">
    <location>
        <begin position="41"/>
        <end position="190"/>
    </location>
</feature>